<evidence type="ECO:0000313" key="4">
    <source>
        <dbReference type="Proteomes" id="UP001610432"/>
    </source>
</evidence>
<keyword evidence="4" id="KW-1185">Reference proteome</keyword>
<dbReference type="GeneID" id="98142258"/>
<dbReference type="RefSeq" id="XP_070887975.1">
    <property type="nucleotide sequence ID" value="XM_071027186.1"/>
</dbReference>
<gene>
    <name evidence="3" type="ORF">BJX67DRAFT_31343</name>
</gene>
<evidence type="ECO:0000259" key="2">
    <source>
        <dbReference type="Pfam" id="PF23584"/>
    </source>
</evidence>
<evidence type="ECO:0000256" key="1">
    <source>
        <dbReference type="SAM" id="MobiDB-lite"/>
    </source>
</evidence>
<sequence>MQKTAQAPSAAKHSRNNQAQEANECNLQAQQCRGISLPSDFRPFQSLVHWHYKSFITELFSSVHHLRSLSEPSMRFALLAQVALVGASGVLEVDLVFPRNDTYAPTDSFPVVFAFQNAEYARFLNPHVSYRIWNWATLPGNDSVGWSHDLRWTNWSSHEPFFLHNYLSDFTTEGHYRVDWSLTWESCDEDAFAKNLLRDDLLVRNESSHSTSFTIKDSGPQVDLVAATSANTSCPSDDGGIGIKITDRTMHVPSRVNWSGGDSTNDTCVVVDSSGPTPTPDPCQVTITSAVAASMEASLKARLCDELQTVDRPDDCPNDDNSAQRLAVLGGSCGLAVLGGLGLLLV</sequence>
<dbReference type="EMBL" id="JBFXLQ010000011">
    <property type="protein sequence ID" value="KAL2868996.1"/>
    <property type="molecule type" value="Genomic_DNA"/>
</dbReference>
<name>A0ABR4LWT5_9EURO</name>
<organism evidence="3 4">
    <name type="scientific">Aspergillus lucknowensis</name>
    <dbReference type="NCBI Taxonomy" id="176173"/>
    <lineage>
        <taxon>Eukaryota</taxon>
        <taxon>Fungi</taxon>
        <taxon>Dikarya</taxon>
        <taxon>Ascomycota</taxon>
        <taxon>Pezizomycotina</taxon>
        <taxon>Eurotiomycetes</taxon>
        <taxon>Eurotiomycetidae</taxon>
        <taxon>Eurotiales</taxon>
        <taxon>Aspergillaceae</taxon>
        <taxon>Aspergillus</taxon>
        <taxon>Aspergillus subgen. Nidulantes</taxon>
    </lineage>
</organism>
<feature type="domain" description="DUF7136" evidence="2">
    <location>
        <begin position="87"/>
        <end position="308"/>
    </location>
</feature>
<accession>A0ABR4LWT5</accession>
<feature type="region of interest" description="Disordered" evidence="1">
    <location>
        <begin position="1"/>
        <end position="22"/>
    </location>
</feature>
<evidence type="ECO:0000313" key="3">
    <source>
        <dbReference type="EMBL" id="KAL2868996.1"/>
    </source>
</evidence>
<protein>
    <recommendedName>
        <fullName evidence="2">DUF7136 domain-containing protein</fullName>
    </recommendedName>
</protein>
<dbReference type="Pfam" id="PF23584">
    <property type="entry name" value="DUF7136"/>
    <property type="match status" value="1"/>
</dbReference>
<dbReference type="InterPro" id="IPR055560">
    <property type="entry name" value="DUF7136"/>
</dbReference>
<dbReference type="Proteomes" id="UP001610432">
    <property type="component" value="Unassembled WGS sequence"/>
</dbReference>
<comment type="caution">
    <text evidence="3">The sequence shown here is derived from an EMBL/GenBank/DDBJ whole genome shotgun (WGS) entry which is preliminary data.</text>
</comment>
<reference evidence="3 4" key="1">
    <citation type="submission" date="2024-07" db="EMBL/GenBank/DDBJ databases">
        <title>Section-level genome sequencing and comparative genomics of Aspergillus sections Usti and Cavernicolus.</title>
        <authorList>
            <consortium name="Lawrence Berkeley National Laboratory"/>
            <person name="Nybo J.L."/>
            <person name="Vesth T.C."/>
            <person name="Theobald S."/>
            <person name="Frisvad J.C."/>
            <person name="Larsen T.O."/>
            <person name="Kjaerboelling I."/>
            <person name="Rothschild-Mancinelli K."/>
            <person name="Lyhne E.K."/>
            <person name="Kogle M.E."/>
            <person name="Barry K."/>
            <person name="Clum A."/>
            <person name="Na H."/>
            <person name="Ledsgaard L."/>
            <person name="Lin J."/>
            <person name="Lipzen A."/>
            <person name="Kuo A."/>
            <person name="Riley R."/>
            <person name="Mondo S."/>
            <person name="Labutti K."/>
            <person name="Haridas S."/>
            <person name="Pangalinan J."/>
            <person name="Salamov A.A."/>
            <person name="Simmons B.A."/>
            <person name="Magnuson J.K."/>
            <person name="Chen J."/>
            <person name="Drula E."/>
            <person name="Henrissat B."/>
            <person name="Wiebenga A."/>
            <person name="Lubbers R.J."/>
            <person name="Gomes A.C."/>
            <person name="Macurrencykelacurrency M.R."/>
            <person name="Stajich J."/>
            <person name="Grigoriev I.V."/>
            <person name="Mortensen U.H."/>
            <person name="De Vries R.P."/>
            <person name="Baker S.E."/>
            <person name="Andersen M.R."/>
        </authorList>
    </citation>
    <scope>NUCLEOTIDE SEQUENCE [LARGE SCALE GENOMIC DNA]</scope>
    <source>
        <strain evidence="3 4">CBS 449.75</strain>
    </source>
</reference>
<proteinExistence type="predicted"/>